<dbReference type="Proteomes" id="UP001412067">
    <property type="component" value="Unassembled WGS sequence"/>
</dbReference>
<evidence type="ECO:0000256" key="9">
    <source>
        <dbReference type="ARBA" id="ARBA00022964"/>
    </source>
</evidence>
<evidence type="ECO:0000313" key="17">
    <source>
        <dbReference type="EMBL" id="KAK8947693.1"/>
    </source>
</evidence>
<evidence type="ECO:0000256" key="4">
    <source>
        <dbReference type="ARBA" id="ARBA00022528"/>
    </source>
</evidence>
<dbReference type="EC" id="1.13.11.51" evidence="14"/>
<keyword evidence="7" id="KW-0937">Abscisic acid biosynthesis</keyword>
<keyword evidence="10" id="KW-0560">Oxidoreductase</keyword>
<comment type="cofactor">
    <cofactor evidence="1">
        <name>Fe(2+)</name>
        <dbReference type="ChEBI" id="CHEBI:29033"/>
    </cofactor>
</comment>
<accession>A0ABR2LQA9</accession>
<evidence type="ECO:0000256" key="13">
    <source>
        <dbReference type="ARBA" id="ARBA00036784"/>
    </source>
</evidence>
<evidence type="ECO:0000256" key="6">
    <source>
        <dbReference type="ARBA" id="ARBA00022723"/>
    </source>
</evidence>
<keyword evidence="11" id="KW-0408">Iron</keyword>
<evidence type="ECO:0000256" key="2">
    <source>
        <dbReference type="ARBA" id="ARBA00004229"/>
    </source>
</evidence>
<evidence type="ECO:0000256" key="8">
    <source>
        <dbReference type="ARBA" id="ARBA00022946"/>
    </source>
</evidence>
<dbReference type="PANTHER" id="PTHR10543">
    <property type="entry name" value="BETA-CAROTENE DIOXYGENASE"/>
    <property type="match status" value="1"/>
</dbReference>
<evidence type="ECO:0000256" key="1">
    <source>
        <dbReference type="ARBA" id="ARBA00001954"/>
    </source>
</evidence>
<keyword evidence="4" id="KW-0150">Chloroplast</keyword>
<dbReference type="Pfam" id="PF03055">
    <property type="entry name" value="RPE65"/>
    <property type="match status" value="1"/>
</dbReference>
<comment type="caution">
    <text evidence="17">The sequence shown here is derived from an EMBL/GenBank/DDBJ whole genome shotgun (WGS) entry which is preliminary data.</text>
</comment>
<dbReference type="EMBL" id="JBBWWR010000016">
    <property type="protein sequence ID" value="KAK8947693.1"/>
    <property type="molecule type" value="Genomic_DNA"/>
</dbReference>
<comment type="catalytic activity">
    <reaction evidence="13">
        <text>9'-cis-neoxanthin + O2 = (3S,5R,6R)-3,5-dihydroxy-6,7-didehydro-5,6-dihydro-12'-apo-beta-caroten-12'-al + 2-cis,4-trans-xanthoxin</text>
        <dbReference type="Rhea" id="RHEA:19677"/>
        <dbReference type="ChEBI" id="CHEBI:15379"/>
        <dbReference type="ChEBI" id="CHEBI:32304"/>
        <dbReference type="ChEBI" id="CHEBI:34596"/>
        <dbReference type="ChEBI" id="CHEBI:35306"/>
        <dbReference type="EC" id="1.13.11.51"/>
    </reaction>
</comment>
<evidence type="ECO:0000256" key="15">
    <source>
        <dbReference type="ARBA" id="ARBA00048369"/>
    </source>
</evidence>
<evidence type="ECO:0000256" key="10">
    <source>
        <dbReference type="ARBA" id="ARBA00023002"/>
    </source>
</evidence>
<evidence type="ECO:0000256" key="5">
    <source>
        <dbReference type="ARBA" id="ARBA00022640"/>
    </source>
</evidence>
<dbReference type="InterPro" id="IPR004294">
    <property type="entry name" value="Carotenoid_Oase"/>
</dbReference>
<proteinExistence type="inferred from homology"/>
<evidence type="ECO:0000256" key="14">
    <source>
        <dbReference type="ARBA" id="ARBA00039007"/>
    </source>
</evidence>
<evidence type="ECO:0000256" key="7">
    <source>
        <dbReference type="ARBA" id="ARBA00022865"/>
    </source>
</evidence>
<organism evidence="17 18">
    <name type="scientific">Platanthera guangdongensis</name>
    <dbReference type="NCBI Taxonomy" id="2320717"/>
    <lineage>
        <taxon>Eukaryota</taxon>
        <taxon>Viridiplantae</taxon>
        <taxon>Streptophyta</taxon>
        <taxon>Embryophyta</taxon>
        <taxon>Tracheophyta</taxon>
        <taxon>Spermatophyta</taxon>
        <taxon>Magnoliopsida</taxon>
        <taxon>Liliopsida</taxon>
        <taxon>Asparagales</taxon>
        <taxon>Orchidaceae</taxon>
        <taxon>Orchidoideae</taxon>
        <taxon>Orchideae</taxon>
        <taxon>Orchidinae</taxon>
        <taxon>Platanthera</taxon>
    </lineage>
</organism>
<keyword evidence="8" id="KW-0809">Transit peptide</keyword>
<dbReference type="PANTHER" id="PTHR10543:SF26">
    <property type="entry name" value="9-CIS-EPOXYCAROTENOID DIOXYGENASE NCED3, CHLOROPLASTIC"/>
    <property type="match status" value="1"/>
</dbReference>
<gene>
    <name evidence="17" type="ORF">KSP40_PGU022101</name>
</gene>
<keyword evidence="9" id="KW-0223">Dioxygenase</keyword>
<keyword evidence="6" id="KW-0479">Metal-binding</keyword>
<sequence length="136" mass="14739">MSNKSAENVVGGEAKVDKGELGRKSELRRRKGRREGRMHKRGFAKVDLATGEMQKFVYSDGKYGGEPYFVPAAKEGGEEDEGYVLAFVHDEIAVSSELIIVNASGMEVEAAVQLPKRVPCGFHGTFVGAGSLEFQA</sequence>
<evidence type="ECO:0000256" key="11">
    <source>
        <dbReference type="ARBA" id="ARBA00023004"/>
    </source>
</evidence>
<feature type="region of interest" description="Disordered" evidence="16">
    <location>
        <begin position="1"/>
        <end position="41"/>
    </location>
</feature>
<feature type="compositionally biased region" description="Basic residues" evidence="16">
    <location>
        <begin position="26"/>
        <end position="41"/>
    </location>
</feature>
<protein>
    <recommendedName>
        <fullName evidence="14">9-cis-epoxycarotenoid dioxygenase</fullName>
        <ecNumber evidence="14">1.13.11.51</ecNumber>
    </recommendedName>
</protein>
<reference evidence="17 18" key="1">
    <citation type="journal article" date="2022" name="Nat. Plants">
        <title>Genomes of leafy and leafless Platanthera orchids illuminate the evolution of mycoheterotrophy.</title>
        <authorList>
            <person name="Li M.H."/>
            <person name="Liu K.W."/>
            <person name="Li Z."/>
            <person name="Lu H.C."/>
            <person name="Ye Q.L."/>
            <person name="Zhang D."/>
            <person name="Wang J.Y."/>
            <person name="Li Y.F."/>
            <person name="Zhong Z.M."/>
            <person name="Liu X."/>
            <person name="Yu X."/>
            <person name="Liu D.K."/>
            <person name="Tu X.D."/>
            <person name="Liu B."/>
            <person name="Hao Y."/>
            <person name="Liao X.Y."/>
            <person name="Jiang Y.T."/>
            <person name="Sun W.H."/>
            <person name="Chen J."/>
            <person name="Chen Y.Q."/>
            <person name="Ai Y."/>
            <person name="Zhai J.W."/>
            <person name="Wu S.S."/>
            <person name="Zhou Z."/>
            <person name="Hsiao Y.Y."/>
            <person name="Wu W.L."/>
            <person name="Chen Y.Y."/>
            <person name="Lin Y.F."/>
            <person name="Hsu J.L."/>
            <person name="Li C.Y."/>
            <person name="Wang Z.W."/>
            <person name="Zhao X."/>
            <person name="Zhong W.Y."/>
            <person name="Ma X.K."/>
            <person name="Ma L."/>
            <person name="Huang J."/>
            <person name="Chen G.Z."/>
            <person name="Huang M.Z."/>
            <person name="Huang L."/>
            <person name="Peng D.H."/>
            <person name="Luo Y.B."/>
            <person name="Zou S.Q."/>
            <person name="Chen S.P."/>
            <person name="Lan S."/>
            <person name="Tsai W.C."/>
            <person name="Van de Peer Y."/>
            <person name="Liu Z.J."/>
        </authorList>
    </citation>
    <scope>NUCLEOTIDE SEQUENCE [LARGE SCALE GENOMIC DNA]</scope>
    <source>
        <strain evidence="17">Lor288</strain>
    </source>
</reference>
<name>A0ABR2LQA9_9ASPA</name>
<evidence type="ECO:0000313" key="18">
    <source>
        <dbReference type="Proteomes" id="UP001412067"/>
    </source>
</evidence>
<comment type="catalytic activity">
    <reaction evidence="15">
        <text>a 9-cis-epoxycarotenoid + O2 = a 12'-apo-carotenal + 2-cis,4-trans-xanthoxin</text>
        <dbReference type="Rhea" id="RHEA:23328"/>
        <dbReference type="ChEBI" id="CHEBI:15379"/>
        <dbReference type="ChEBI" id="CHEBI:32304"/>
        <dbReference type="ChEBI" id="CHEBI:51972"/>
        <dbReference type="ChEBI" id="CHEBI:51973"/>
        <dbReference type="EC" id="1.13.11.51"/>
    </reaction>
</comment>
<keyword evidence="18" id="KW-1185">Reference proteome</keyword>
<evidence type="ECO:0000256" key="3">
    <source>
        <dbReference type="ARBA" id="ARBA00006787"/>
    </source>
</evidence>
<evidence type="ECO:0000256" key="16">
    <source>
        <dbReference type="SAM" id="MobiDB-lite"/>
    </source>
</evidence>
<keyword evidence="5" id="KW-0934">Plastid</keyword>
<comment type="similarity">
    <text evidence="3">Belongs to the carotenoid oxygenase family.</text>
</comment>
<feature type="compositionally biased region" description="Basic and acidic residues" evidence="16">
    <location>
        <begin position="14"/>
        <end position="25"/>
    </location>
</feature>
<evidence type="ECO:0000256" key="12">
    <source>
        <dbReference type="ARBA" id="ARBA00035929"/>
    </source>
</evidence>
<comment type="catalytic activity">
    <reaction evidence="12">
        <text>9-cis-violaxanthin + O2 = (3S,5R,6S)-5,6-epoxy-3-hydroxy-5,6-dihydro-12'-apo-beta-caroten-12'-al + 2-cis,4-trans-xanthoxin</text>
        <dbReference type="Rhea" id="RHEA:16541"/>
        <dbReference type="ChEBI" id="CHEBI:15379"/>
        <dbReference type="ChEBI" id="CHEBI:32304"/>
        <dbReference type="ChEBI" id="CHEBI:34597"/>
        <dbReference type="ChEBI" id="CHEBI:35305"/>
        <dbReference type="EC" id="1.13.11.51"/>
    </reaction>
</comment>
<comment type="subcellular location">
    <subcellularLocation>
        <location evidence="2">Plastid</location>
        <location evidence="2">Chloroplast</location>
    </subcellularLocation>
</comment>